<dbReference type="InterPro" id="IPR018608">
    <property type="entry name" value="Gti1/Pac2"/>
</dbReference>
<dbReference type="GO" id="GO:0003677">
    <property type="term" value="F:DNA binding"/>
    <property type="evidence" value="ECO:0007669"/>
    <property type="project" value="TreeGrafter"/>
</dbReference>
<proteinExistence type="predicted"/>
<keyword evidence="2" id="KW-1185">Reference proteome</keyword>
<dbReference type="OrthoDB" id="5572844at2759"/>
<evidence type="ECO:0000313" key="2">
    <source>
        <dbReference type="Proteomes" id="UP000807025"/>
    </source>
</evidence>
<dbReference type="EMBL" id="MU154610">
    <property type="protein sequence ID" value="KAF9491889.1"/>
    <property type="molecule type" value="Genomic_DNA"/>
</dbReference>
<comment type="caution">
    <text evidence="1">The sequence shown here is derived from an EMBL/GenBank/DDBJ whole genome shotgun (WGS) entry which is preliminary data.</text>
</comment>
<accession>A0A9P6DCL4</accession>
<dbReference type="Pfam" id="PF09729">
    <property type="entry name" value="Gti1_Pac2"/>
    <property type="match status" value="1"/>
</dbReference>
<evidence type="ECO:0000313" key="1">
    <source>
        <dbReference type="EMBL" id="KAF9491889.1"/>
    </source>
</evidence>
<protein>
    <recommendedName>
        <fullName evidence="3">cAMP-independent regulatory protein pac2</fullName>
    </recommendedName>
</protein>
<evidence type="ECO:0008006" key="3">
    <source>
        <dbReference type="Google" id="ProtNLM"/>
    </source>
</evidence>
<name>A0A9P6DCL4_PLEER</name>
<organism evidence="1 2">
    <name type="scientific">Pleurotus eryngii</name>
    <name type="common">Boletus of the steppes</name>
    <dbReference type="NCBI Taxonomy" id="5323"/>
    <lineage>
        <taxon>Eukaryota</taxon>
        <taxon>Fungi</taxon>
        <taxon>Dikarya</taxon>
        <taxon>Basidiomycota</taxon>
        <taxon>Agaricomycotina</taxon>
        <taxon>Agaricomycetes</taxon>
        <taxon>Agaricomycetidae</taxon>
        <taxon>Agaricales</taxon>
        <taxon>Pleurotineae</taxon>
        <taxon>Pleurotaceae</taxon>
        <taxon>Pleurotus</taxon>
    </lineage>
</organism>
<dbReference type="PANTHER" id="PTHR28027:SF1">
    <property type="entry name" value="CAMP INDEPENDENT REGULATORY PROTEIN (AFU_ORTHOLOGUE AFUA_3G09640)"/>
    <property type="match status" value="1"/>
</dbReference>
<gene>
    <name evidence="1" type="ORF">BDN71DRAFT_1270541</name>
</gene>
<reference evidence="1" key="1">
    <citation type="submission" date="2020-11" db="EMBL/GenBank/DDBJ databases">
        <authorList>
            <consortium name="DOE Joint Genome Institute"/>
            <person name="Ahrendt S."/>
            <person name="Riley R."/>
            <person name="Andreopoulos W."/>
            <person name="Labutti K."/>
            <person name="Pangilinan J."/>
            <person name="Ruiz-Duenas F.J."/>
            <person name="Barrasa J.M."/>
            <person name="Sanchez-Garcia M."/>
            <person name="Camarero S."/>
            <person name="Miyauchi S."/>
            <person name="Serrano A."/>
            <person name="Linde D."/>
            <person name="Babiker R."/>
            <person name="Drula E."/>
            <person name="Ayuso-Fernandez I."/>
            <person name="Pacheco R."/>
            <person name="Padilla G."/>
            <person name="Ferreira P."/>
            <person name="Barriuso J."/>
            <person name="Kellner H."/>
            <person name="Castanera R."/>
            <person name="Alfaro M."/>
            <person name="Ramirez L."/>
            <person name="Pisabarro A.G."/>
            <person name="Kuo A."/>
            <person name="Tritt A."/>
            <person name="Lipzen A."/>
            <person name="He G."/>
            <person name="Yan M."/>
            <person name="Ng V."/>
            <person name="Cullen D."/>
            <person name="Martin F."/>
            <person name="Rosso M.-N."/>
            <person name="Henrissat B."/>
            <person name="Hibbett D."/>
            <person name="Martinez A.T."/>
            <person name="Grigoriev I.V."/>
        </authorList>
    </citation>
    <scope>NUCLEOTIDE SEQUENCE</scope>
    <source>
        <strain evidence="1">ATCC 90797</strain>
    </source>
</reference>
<dbReference type="PANTHER" id="PTHR28027">
    <property type="entry name" value="TRANSCRIPTIONAL REGULATOR MIT1"/>
    <property type="match status" value="1"/>
</dbReference>
<dbReference type="Proteomes" id="UP000807025">
    <property type="component" value="Unassembled WGS sequence"/>
</dbReference>
<dbReference type="AlphaFoldDB" id="A0A9P6DCL4"/>
<sequence length="292" mass="32914">MQQPTCKGLRVRSPADAHIIFHAVSLGLLPIVSRRLDAEERRAITTGCVFVWEERGPNTEATGLGIERWTDSIRWGPSRVRDEFLFYHEKQQAEVEMGSDSDAASISCPNSGGSFYKEKLVKQTYSVFADTPKGRRKWHLIAYFTHGTLPSLCTIHDIPELASLHVPFGKYMSARSKPRPPRDAQVFDRCLLLEGPDGAMYPQTRYSPYPTNRSTFLRYHQTALSHSPVGTIKPSAKIEAGCRNRRSRASSGSPSPIEWEGLVPLSYLQNIPPIRRHPLDEKALMSFTLTFK</sequence>